<evidence type="ECO:0000313" key="1">
    <source>
        <dbReference type="EMBL" id="CAF1525108.1"/>
    </source>
</evidence>
<comment type="caution">
    <text evidence="1">The sequence shown here is derived from an EMBL/GenBank/DDBJ whole genome shotgun (WGS) entry which is preliminary data.</text>
</comment>
<proteinExistence type="predicted"/>
<sequence length="21" mass="2209">MHGVADADDTPVDFIAVGFCE</sequence>
<protein>
    <submittedName>
        <fullName evidence="1">Uncharacterized protein</fullName>
    </submittedName>
</protein>
<name>A0A815UN71_9BILA</name>
<gene>
    <name evidence="1" type="ORF">RFH988_LOCUS39374</name>
</gene>
<dbReference type="Proteomes" id="UP000663882">
    <property type="component" value="Unassembled WGS sequence"/>
</dbReference>
<dbReference type="EMBL" id="CAJNOO010017717">
    <property type="protein sequence ID" value="CAF1525108.1"/>
    <property type="molecule type" value="Genomic_DNA"/>
</dbReference>
<evidence type="ECO:0000313" key="2">
    <source>
        <dbReference type="Proteomes" id="UP000663882"/>
    </source>
</evidence>
<feature type="non-terminal residue" evidence="1">
    <location>
        <position position="21"/>
    </location>
</feature>
<organism evidence="1 2">
    <name type="scientific">Rotaria sordida</name>
    <dbReference type="NCBI Taxonomy" id="392033"/>
    <lineage>
        <taxon>Eukaryota</taxon>
        <taxon>Metazoa</taxon>
        <taxon>Spiralia</taxon>
        <taxon>Gnathifera</taxon>
        <taxon>Rotifera</taxon>
        <taxon>Eurotatoria</taxon>
        <taxon>Bdelloidea</taxon>
        <taxon>Philodinida</taxon>
        <taxon>Philodinidae</taxon>
        <taxon>Rotaria</taxon>
    </lineage>
</organism>
<accession>A0A815UN71</accession>
<reference evidence="1" key="1">
    <citation type="submission" date="2021-02" db="EMBL/GenBank/DDBJ databases">
        <authorList>
            <person name="Nowell W R."/>
        </authorList>
    </citation>
    <scope>NUCLEOTIDE SEQUENCE</scope>
</reference>
<dbReference type="AlphaFoldDB" id="A0A815UN71"/>